<evidence type="ECO:0000256" key="15">
    <source>
        <dbReference type="ARBA" id="ARBA00023306"/>
    </source>
</evidence>
<feature type="active site" description="Proton donor" evidence="19">
    <location>
        <position position="231"/>
    </location>
</feature>
<keyword evidence="10 19" id="KW-0274">FAD</keyword>
<evidence type="ECO:0000256" key="16">
    <source>
        <dbReference type="ARBA" id="ARBA00023316"/>
    </source>
</evidence>
<comment type="subcellular location">
    <subcellularLocation>
        <location evidence="3 19">Cytoplasm</location>
    </subcellularLocation>
</comment>
<evidence type="ECO:0000256" key="8">
    <source>
        <dbReference type="ARBA" id="ARBA00022618"/>
    </source>
</evidence>
<protein>
    <recommendedName>
        <fullName evidence="6 19">UDP-N-acetylenolpyruvoylglucosamine reductase</fullName>
        <ecNumber evidence="5 19">1.3.1.98</ecNumber>
    </recommendedName>
    <alternativeName>
        <fullName evidence="17 19">UDP-N-acetylmuramate dehydrogenase</fullName>
    </alternativeName>
</protein>
<keyword evidence="16 19" id="KW-0961">Cell wall biogenesis/degradation</keyword>
<evidence type="ECO:0000313" key="22">
    <source>
        <dbReference type="Proteomes" id="UP001418637"/>
    </source>
</evidence>
<dbReference type="InterPro" id="IPR006094">
    <property type="entry name" value="Oxid_FAD_bind_N"/>
</dbReference>
<dbReference type="Pfam" id="PF01565">
    <property type="entry name" value="FAD_binding_4"/>
    <property type="match status" value="1"/>
</dbReference>
<evidence type="ECO:0000256" key="7">
    <source>
        <dbReference type="ARBA" id="ARBA00022490"/>
    </source>
</evidence>
<feature type="domain" description="FAD-binding PCMH-type" evidence="20">
    <location>
        <begin position="15"/>
        <end position="185"/>
    </location>
</feature>
<dbReference type="InterPro" id="IPR016169">
    <property type="entry name" value="FAD-bd_PCMH_sub2"/>
</dbReference>
<dbReference type="RefSeq" id="WP_346335757.1">
    <property type="nucleotide sequence ID" value="NZ_JBBYXI010000001.1"/>
</dbReference>
<gene>
    <name evidence="19 21" type="primary">murB</name>
    <name evidence="21" type="ORF">WJT86_01685</name>
</gene>
<feature type="active site" evidence="19">
    <location>
        <position position="161"/>
    </location>
</feature>
<evidence type="ECO:0000256" key="17">
    <source>
        <dbReference type="ARBA" id="ARBA00031026"/>
    </source>
</evidence>
<dbReference type="Gene3D" id="3.30.43.10">
    <property type="entry name" value="Uridine Diphospho-n-acetylenolpyruvylglucosamine Reductase, domain 2"/>
    <property type="match status" value="1"/>
</dbReference>
<evidence type="ECO:0000256" key="12">
    <source>
        <dbReference type="ARBA" id="ARBA00022960"/>
    </source>
</evidence>
<sequence length="344" mass="37557">MQPQVSLQQKNTFGLPVSARHIVHAATGEELVTTWRKAEKEGLPFLLLGQGSNVLFLEDFAGYIALNEIKGIEITETDSDWLVHVGGGEVWHDLIVDLLEKNIAGLENLALIPGCTGSAPIQNIGAYGRELKDFCSYVELLDLRTGKLSRLEASECAFGYRESIFKHQYKSGYAITAVGLGLPKKWQPVLTYGELRSFDPDKVTAKAVFDAICQIRRSKLPDPSVTGNAGSFFKNPVVDAEKAQSLLAKYPDMPAYKQADGSLKLAAGWLIDQCGLKGHQIGGAAVHTQQALVIINLNNATPQDVANLARHVRQQVAERFGILLEPEVRFITAQGETDAQAFLS</sequence>
<evidence type="ECO:0000256" key="3">
    <source>
        <dbReference type="ARBA" id="ARBA00004496"/>
    </source>
</evidence>
<evidence type="ECO:0000256" key="9">
    <source>
        <dbReference type="ARBA" id="ARBA00022630"/>
    </source>
</evidence>
<evidence type="ECO:0000256" key="1">
    <source>
        <dbReference type="ARBA" id="ARBA00001974"/>
    </source>
</evidence>
<evidence type="ECO:0000256" key="19">
    <source>
        <dbReference type="HAMAP-Rule" id="MF_00037"/>
    </source>
</evidence>
<dbReference type="InterPro" id="IPR036318">
    <property type="entry name" value="FAD-bd_PCMH-like_sf"/>
</dbReference>
<keyword evidence="7 19" id="KW-0963">Cytoplasm</keyword>
<comment type="caution">
    <text evidence="21">The sequence shown here is derived from an EMBL/GenBank/DDBJ whole genome shotgun (WGS) entry which is preliminary data.</text>
</comment>
<evidence type="ECO:0000313" key="21">
    <source>
        <dbReference type="EMBL" id="MEN3929771.1"/>
    </source>
</evidence>
<organism evidence="21 22">
    <name type="scientific">Hohaiivirga grylli</name>
    <dbReference type="NCBI Taxonomy" id="3133970"/>
    <lineage>
        <taxon>Bacteria</taxon>
        <taxon>Pseudomonadati</taxon>
        <taxon>Pseudomonadota</taxon>
        <taxon>Alphaproteobacteria</taxon>
        <taxon>Hyphomicrobiales</taxon>
        <taxon>Methylobacteriaceae</taxon>
        <taxon>Hohaiivirga</taxon>
    </lineage>
</organism>
<dbReference type="InterPro" id="IPR016166">
    <property type="entry name" value="FAD-bd_PCMH"/>
</dbReference>
<evidence type="ECO:0000256" key="6">
    <source>
        <dbReference type="ARBA" id="ARBA00015188"/>
    </source>
</evidence>
<accession>A0ABV0BHK7</accession>
<evidence type="ECO:0000256" key="11">
    <source>
        <dbReference type="ARBA" id="ARBA00022857"/>
    </source>
</evidence>
<evidence type="ECO:0000256" key="2">
    <source>
        <dbReference type="ARBA" id="ARBA00003921"/>
    </source>
</evidence>
<keyword evidence="13 19" id="KW-0573">Peptidoglycan synthesis</keyword>
<dbReference type="HAMAP" id="MF_00037">
    <property type="entry name" value="MurB"/>
    <property type="match status" value="1"/>
</dbReference>
<keyword evidence="14 19" id="KW-0560">Oxidoreductase</keyword>
<dbReference type="Gene3D" id="3.90.78.10">
    <property type="entry name" value="UDP-N-acetylenolpyruvoylglucosamine reductase, C-terminal domain"/>
    <property type="match status" value="1"/>
</dbReference>
<keyword evidence="22" id="KW-1185">Reference proteome</keyword>
<keyword evidence="12 19" id="KW-0133">Cell shape</keyword>
<dbReference type="PANTHER" id="PTHR21071">
    <property type="entry name" value="UDP-N-ACETYLENOLPYRUVOYLGLUCOSAMINE REDUCTASE"/>
    <property type="match status" value="1"/>
</dbReference>
<comment type="similarity">
    <text evidence="19">Belongs to the MurB family.</text>
</comment>
<keyword evidence="9 19" id="KW-0285">Flavoprotein</keyword>
<dbReference type="GO" id="GO:0008762">
    <property type="term" value="F:UDP-N-acetylmuramate dehydrogenase activity"/>
    <property type="evidence" value="ECO:0007669"/>
    <property type="project" value="UniProtKB-EC"/>
</dbReference>
<dbReference type="NCBIfam" id="NF000755">
    <property type="entry name" value="PRK00046.1"/>
    <property type="match status" value="1"/>
</dbReference>
<evidence type="ECO:0000256" key="4">
    <source>
        <dbReference type="ARBA" id="ARBA00004752"/>
    </source>
</evidence>
<dbReference type="Proteomes" id="UP001418637">
    <property type="component" value="Unassembled WGS sequence"/>
</dbReference>
<comment type="function">
    <text evidence="2 19">Cell wall formation.</text>
</comment>
<evidence type="ECO:0000256" key="14">
    <source>
        <dbReference type="ARBA" id="ARBA00023002"/>
    </source>
</evidence>
<dbReference type="PANTHER" id="PTHR21071:SF4">
    <property type="entry name" value="UDP-N-ACETYLENOLPYRUVOYLGLUCOSAMINE REDUCTASE"/>
    <property type="match status" value="1"/>
</dbReference>
<dbReference type="SUPFAM" id="SSF56176">
    <property type="entry name" value="FAD-binding/transporter-associated domain-like"/>
    <property type="match status" value="1"/>
</dbReference>
<comment type="catalytic activity">
    <reaction evidence="18 19">
        <text>UDP-N-acetyl-alpha-D-muramate + NADP(+) = UDP-N-acetyl-3-O-(1-carboxyvinyl)-alpha-D-glucosamine + NADPH + H(+)</text>
        <dbReference type="Rhea" id="RHEA:12248"/>
        <dbReference type="ChEBI" id="CHEBI:15378"/>
        <dbReference type="ChEBI" id="CHEBI:57783"/>
        <dbReference type="ChEBI" id="CHEBI:58349"/>
        <dbReference type="ChEBI" id="CHEBI:68483"/>
        <dbReference type="ChEBI" id="CHEBI:70757"/>
        <dbReference type="EC" id="1.3.1.98"/>
    </reaction>
</comment>
<dbReference type="EC" id="1.3.1.98" evidence="5 19"/>
<name>A0ABV0BHK7_9HYPH</name>
<dbReference type="InterPro" id="IPR003170">
    <property type="entry name" value="MurB"/>
</dbReference>
<proteinExistence type="inferred from homology"/>
<dbReference type="InterPro" id="IPR011601">
    <property type="entry name" value="MurB_C"/>
</dbReference>
<dbReference type="InterPro" id="IPR036635">
    <property type="entry name" value="MurB_C_sf"/>
</dbReference>
<dbReference type="SUPFAM" id="SSF56194">
    <property type="entry name" value="Uridine diphospho-N-Acetylenolpyruvylglucosamine reductase, MurB, C-terminal domain"/>
    <property type="match status" value="1"/>
</dbReference>
<keyword evidence="11 19" id="KW-0521">NADP</keyword>
<evidence type="ECO:0000256" key="5">
    <source>
        <dbReference type="ARBA" id="ARBA00012518"/>
    </source>
</evidence>
<evidence type="ECO:0000256" key="13">
    <source>
        <dbReference type="ARBA" id="ARBA00022984"/>
    </source>
</evidence>
<evidence type="ECO:0000256" key="18">
    <source>
        <dbReference type="ARBA" id="ARBA00048914"/>
    </source>
</evidence>
<dbReference type="InterPro" id="IPR016167">
    <property type="entry name" value="FAD-bd_PCMH_sub1"/>
</dbReference>
<dbReference type="EMBL" id="JBBYXI010000001">
    <property type="protein sequence ID" value="MEN3929771.1"/>
    <property type="molecule type" value="Genomic_DNA"/>
</dbReference>
<comment type="pathway">
    <text evidence="4 19">Cell wall biogenesis; peptidoglycan biosynthesis.</text>
</comment>
<dbReference type="NCBIfam" id="NF010478">
    <property type="entry name" value="PRK13903.1"/>
    <property type="match status" value="1"/>
</dbReference>
<evidence type="ECO:0000256" key="10">
    <source>
        <dbReference type="ARBA" id="ARBA00022827"/>
    </source>
</evidence>
<comment type="cofactor">
    <cofactor evidence="1 19">
        <name>FAD</name>
        <dbReference type="ChEBI" id="CHEBI:57692"/>
    </cofactor>
</comment>
<feature type="active site" evidence="19">
    <location>
        <position position="327"/>
    </location>
</feature>
<dbReference type="Pfam" id="PF02873">
    <property type="entry name" value="MurB_C"/>
    <property type="match status" value="1"/>
</dbReference>
<dbReference type="PROSITE" id="PS51387">
    <property type="entry name" value="FAD_PCMH"/>
    <property type="match status" value="1"/>
</dbReference>
<evidence type="ECO:0000259" key="20">
    <source>
        <dbReference type="PROSITE" id="PS51387"/>
    </source>
</evidence>
<keyword evidence="8 19" id="KW-0132">Cell division</keyword>
<reference evidence="21 22" key="1">
    <citation type="submission" date="2024-04" db="EMBL/GenBank/DDBJ databases">
        <title>A novel species isolated from cricket.</title>
        <authorList>
            <person name="Wang H.-C."/>
        </authorList>
    </citation>
    <scope>NUCLEOTIDE SEQUENCE [LARGE SCALE GENOMIC DNA]</scope>
    <source>
        <strain evidence="21 22">WL0021</strain>
    </source>
</reference>
<keyword evidence="15 19" id="KW-0131">Cell cycle</keyword>
<dbReference type="NCBIfam" id="TIGR00179">
    <property type="entry name" value="murB"/>
    <property type="match status" value="1"/>
</dbReference>
<dbReference type="Gene3D" id="3.30.465.10">
    <property type="match status" value="1"/>
</dbReference>